<accession>A0A0E9SYL7</accession>
<reference evidence="1" key="2">
    <citation type="journal article" date="2015" name="Fish Shellfish Immunol.">
        <title>Early steps in the European eel (Anguilla anguilla)-Vibrio vulnificus interaction in the gills: Role of the RtxA13 toxin.</title>
        <authorList>
            <person name="Callol A."/>
            <person name="Pajuelo D."/>
            <person name="Ebbesson L."/>
            <person name="Teles M."/>
            <person name="MacKenzie S."/>
            <person name="Amaro C."/>
        </authorList>
    </citation>
    <scope>NUCLEOTIDE SEQUENCE</scope>
</reference>
<dbReference type="AlphaFoldDB" id="A0A0E9SYL7"/>
<proteinExistence type="predicted"/>
<reference evidence="1" key="1">
    <citation type="submission" date="2014-11" db="EMBL/GenBank/DDBJ databases">
        <authorList>
            <person name="Amaro Gonzalez C."/>
        </authorList>
    </citation>
    <scope>NUCLEOTIDE SEQUENCE</scope>
</reference>
<dbReference type="EMBL" id="GBXM01062176">
    <property type="protein sequence ID" value="JAH46401.1"/>
    <property type="molecule type" value="Transcribed_RNA"/>
</dbReference>
<sequence length="40" mass="4277">MVEVPGERHHVLVAGVYNGVLHNVNGAGQVCRKDPLSPAR</sequence>
<organism evidence="1">
    <name type="scientific">Anguilla anguilla</name>
    <name type="common">European freshwater eel</name>
    <name type="synonym">Muraena anguilla</name>
    <dbReference type="NCBI Taxonomy" id="7936"/>
    <lineage>
        <taxon>Eukaryota</taxon>
        <taxon>Metazoa</taxon>
        <taxon>Chordata</taxon>
        <taxon>Craniata</taxon>
        <taxon>Vertebrata</taxon>
        <taxon>Euteleostomi</taxon>
        <taxon>Actinopterygii</taxon>
        <taxon>Neopterygii</taxon>
        <taxon>Teleostei</taxon>
        <taxon>Anguilliformes</taxon>
        <taxon>Anguillidae</taxon>
        <taxon>Anguilla</taxon>
    </lineage>
</organism>
<name>A0A0E9SYL7_ANGAN</name>
<evidence type="ECO:0000313" key="1">
    <source>
        <dbReference type="EMBL" id="JAH46401.1"/>
    </source>
</evidence>
<protein>
    <submittedName>
        <fullName evidence="1">Uncharacterized protein</fullName>
    </submittedName>
</protein>